<accession>A0A4Y6URM9</accession>
<feature type="domain" description="Glycosyltransferase 2-like" evidence="4">
    <location>
        <begin position="36"/>
        <end position="200"/>
    </location>
</feature>
<gene>
    <name evidence="5" type="ORF">FFV09_01790</name>
</gene>
<dbReference type="OrthoDB" id="396512at2"/>
<dbReference type="InterPro" id="IPR029044">
    <property type="entry name" value="Nucleotide-diphossugar_trans"/>
</dbReference>
<name>A0A4Y6URM9_SACBS</name>
<evidence type="ECO:0000256" key="2">
    <source>
        <dbReference type="ARBA" id="ARBA00022676"/>
    </source>
</evidence>
<keyword evidence="3 5" id="KW-0808">Transferase</keyword>
<dbReference type="AlphaFoldDB" id="A0A4Y6URM9"/>
<evidence type="ECO:0000313" key="5">
    <source>
        <dbReference type="EMBL" id="QDH19704.1"/>
    </source>
</evidence>
<dbReference type="Gene3D" id="3.90.550.10">
    <property type="entry name" value="Spore Coat Polysaccharide Biosynthesis Protein SpsA, Chain A"/>
    <property type="match status" value="1"/>
</dbReference>
<dbReference type="GO" id="GO:0016757">
    <property type="term" value="F:glycosyltransferase activity"/>
    <property type="evidence" value="ECO:0007669"/>
    <property type="project" value="UniProtKB-KW"/>
</dbReference>
<evidence type="ECO:0000256" key="3">
    <source>
        <dbReference type="ARBA" id="ARBA00022679"/>
    </source>
</evidence>
<dbReference type="Pfam" id="PF00535">
    <property type="entry name" value="Glycos_transf_2"/>
    <property type="match status" value="1"/>
</dbReference>
<dbReference type="KEGG" id="saca:FFV09_01790"/>
<evidence type="ECO:0000259" key="4">
    <source>
        <dbReference type="Pfam" id="PF00535"/>
    </source>
</evidence>
<keyword evidence="6" id="KW-1185">Reference proteome</keyword>
<dbReference type="Proteomes" id="UP000316968">
    <property type="component" value="Chromosome"/>
</dbReference>
<proteinExistence type="inferred from homology"/>
<dbReference type="PANTHER" id="PTHR22916">
    <property type="entry name" value="GLYCOSYLTRANSFERASE"/>
    <property type="match status" value="1"/>
</dbReference>
<protein>
    <submittedName>
        <fullName evidence="5">Glycosyltransferase</fullName>
    </submittedName>
</protein>
<sequence length="388" mass="45021">MFTYFSYIVSSFYVEAWRIANYDERRRQRKLKPLVSVIVPVFNVEHYLGRCLDSLLAQTLENIEIIVIDDGSTDGSPAVAREYEKRDERIQVIRQENRGLSGARNTGLDAASGEFVGFVDSDDWILPKTFETMYRSAQKHEADLCACDYTLAYEDGRLEHGVLGLRSEKLELPLFGLDKFWNDKRYSVVVWNKIYRRSIIQSQALRFESNRRVFSEDVLFNLCFLKHAGVCSAVSESFYCYFQRGDSLMNSPKPDYLKRELFLVDRFSDYYADYANSNVYQALLSRLFFERVQNSCLHNLSSGMKIRVIHKELKQAGTHPLFEKSMTKEGSDRGLWLPMRVFAMLCGKKRYRAAAWYLRLFLGLSNVKKKWSGRQKVNALGVTQAKIV</sequence>
<evidence type="ECO:0000313" key="6">
    <source>
        <dbReference type="Proteomes" id="UP000316968"/>
    </source>
</evidence>
<dbReference type="PANTHER" id="PTHR22916:SF51">
    <property type="entry name" value="GLYCOSYLTRANSFERASE EPSH-RELATED"/>
    <property type="match status" value="1"/>
</dbReference>
<dbReference type="EMBL" id="CP041217">
    <property type="protein sequence ID" value="QDH19704.1"/>
    <property type="molecule type" value="Genomic_DNA"/>
</dbReference>
<reference evidence="5 6" key="1">
    <citation type="submission" date="2019-06" db="EMBL/GenBank/DDBJ databases">
        <title>Saccharibacillus brassicae sp. nov., an endophytic bacterium isolated from Chinese cabbage seeds (Brassica pekinensis).</title>
        <authorList>
            <person name="Jiang L."/>
            <person name="Lee J."/>
            <person name="Kim S.W."/>
        </authorList>
    </citation>
    <scope>NUCLEOTIDE SEQUENCE [LARGE SCALE GENOMIC DNA]</scope>
    <source>
        <strain evidence="6">KCTC 43072 / ATSA2</strain>
    </source>
</reference>
<dbReference type="CDD" id="cd00761">
    <property type="entry name" value="Glyco_tranf_GTA_type"/>
    <property type="match status" value="1"/>
</dbReference>
<dbReference type="SUPFAM" id="SSF53448">
    <property type="entry name" value="Nucleotide-diphospho-sugar transferases"/>
    <property type="match status" value="1"/>
</dbReference>
<keyword evidence="2" id="KW-0328">Glycosyltransferase</keyword>
<organism evidence="5 6">
    <name type="scientific">Saccharibacillus brassicae</name>
    <dbReference type="NCBI Taxonomy" id="2583377"/>
    <lineage>
        <taxon>Bacteria</taxon>
        <taxon>Bacillati</taxon>
        <taxon>Bacillota</taxon>
        <taxon>Bacilli</taxon>
        <taxon>Bacillales</taxon>
        <taxon>Paenibacillaceae</taxon>
        <taxon>Saccharibacillus</taxon>
    </lineage>
</organism>
<dbReference type="InterPro" id="IPR001173">
    <property type="entry name" value="Glyco_trans_2-like"/>
</dbReference>
<evidence type="ECO:0000256" key="1">
    <source>
        <dbReference type="ARBA" id="ARBA00006739"/>
    </source>
</evidence>
<comment type="similarity">
    <text evidence="1">Belongs to the glycosyltransferase 2 family.</text>
</comment>